<evidence type="ECO:0000259" key="8">
    <source>
        <dbReference type="Pfam" id="PF01618"/>
    </source>
</evidence>
<dbReference type="InterPro" id="IPR002898">
    <property type="entry name" value="MotA_ExbB_proton_chnl"/>
</dbReference>
<comment type="subcellular location">
    <subcellularLocation>
        <location evidence="1">Cell membrane</location>
        <topology evidence="1">Multi-pass membrane protein</topology>
    </subcellularLocation>
    <subcellularLocation>
        <location evidence="6">Membrane</location>
        <topology evidence="6">Multi-pass membrane protein</topology>
    </subcellularLocation>
</comment>
<evidence type="ECO:0000256" key="3">
    <source>
        <dbReference type="ARBA" id="ARBA00022692"/>
    </source>
</evidence>
<dbReference type="PANTHER" id="PTHR30625:SF17">
    <property type="entry name" value="TOLQ-RELATED"/>
    <property type="match status" value="1"/>
</dbReference>
<dbReference type="InterPro" id="IPR050790">
    <property type="entry name" value="ExbB/TolQ_transport"/>
</dbReference>
<sequence>MTFHLLPLLQIVSDSLVETATQQTVETSTNNTAPNFFELAQMGGAIMYVLYALSIIAIYIFVRKFLQIRAAGKDGDAFMDRIKDYLHDGKLDSAINLCESTNTPSAKMVQKGLSRLGRPMQDILVAIENTGNIEVGKLENSMPLLATIAAVAPMIGFLGTVTGMIQAFYQMANAQGGADISTLAGGIYQALVTTVGGLIVGIVVLFAYNYLIALIDKVVNKLETKTLEFMDLINDEKE</sequence>
<evidence type="ECO:0000313" key="10">
    <source>
        <dbReference type="Proteomes" id="UP001596020"/>
    </source>
</evidence>
<organism evidence="9 10">
    <name type="scientific">Falsiporphyromonas endometrii</name>
    <dbReference type="NCBI Taxonomy" id="1387297"/>
    <lineage>
        <taxon>Bacteria</taxon>
        <taxon>Pseudomonadati</taxon>
        <taxon>Bacteroidota</taxon>
        <taxon>Bacteroidia</taxon>
        <taxon>Bacteroidales</taxon>
        <taxon>Porphyromonadaceae</taxon>
        <taxon>Falsiporphyromonas</taxon>
    </lineage>
</organism>
<dbReference type="Pfam" id="PF01618">
    <property type="entry name" value="MotA_ExbB"/>
    <property type="match status" value="1"/>
</dbReference>
<comment type="caution">
    <text evidence="9">The sequence shown here is derived from an EMBL/GenBank/DDBJ whole genome shotgun (WGS) entry which is preliminary data.</text>
</comment>
<protein>
    <submittedName>
        <fullName evidence="9">MotA/TolQ/ExbB proton channel family protein</fullName>
    </submittedName>
</protein>
<evidence type="ECO:0000313" key="9">
    <source>
        <dbReference type="EMBL" id="MFC4666683.1"/>
    </source>
</evidence>
<feature type="transmembrane region" description="Helical" evidence="7">
    <location>
        <begin position="187"/>
        <end position="211"/>
    </location>
</feature>
<evidence type="ECO:0000256" key="4">
    <source>
        <dbReference type="ARBA" id="ARBA00022989"/>
    </source>
</evidence>
<dbReference type="RefSeq" id="WP_380079986.1">
    <property type="nucleotide sequence ID" value="NZ_JBHSGO010000212.1"/>
</dbReference>
<feature type="transmembrane region" description="Helical" evidence="7">
    <location>
        <begin position="43"/>
        <end position="62"/>
    </location>
</feature>
<keyword evidence="2" id="KW-1003">Cell membrane</keyword>
<evidence type="ECO:0000256" key="6">
    <source>
        <dbReference type="RuleBase" id="RU004057"/>
    </source>
</evidence>
<comment type="similarity">
    <text evidence="6">Belongs to the exbB/tolQ family.</text>
</comment>
<keyword evidence="4 7" id="KW-1133">Transmembrane helix</keyword>
<dbReference type="PANTHER" id="PTHR30625">
    <property type="entry name" value="PROTEIN TOLQ"/>
    <property type="match status" value="1"/>
</dbReference>
<proteinExistence type="inferred from homology"/>
<feature type="domain" description="MotA/TolQ/ExbB proton channel" evidence="8">
    <location>
        <begin position="102"/>
        <end position="223"/>
    </location>
</feature>
<evidence type="ECO:0000256" key="1">
    <source>
        <dbReference type="ARBA" id="ARBA00004651"/>
    </source>
</evidence>
<keyword evidence="3 7" id="KW-0812">Transmembrane</keyword>
<feature type="transmembrane region" description="Helical" evidence="7">
    <location>
        <begin position="144"/>
        <end position="167"/>
    </location>
</feature>
<dbReference type="EMBL" id="JBHSGO010000212">
    <property type="protein sequence ID" value="MFC4666683.1"/>
    <property type="molecule type" value="Genomic_DNA"/>
</dbReference>
<evidence type="ECO:0000256" key="7">
    <source>
        <dbReference type="SAM" id="Phobius"/>
    </source>
</evidence>
<keyword evidence="5 7" id="KW-0472">Membrane</keyword>
<dbReference type="Proteomes" id="UP001596020">
    <property type="component" value="Unassembled WGS sequence"/>
</dbReference>
<keyword evidence="10" id="KW-1185">Reference proteome</keyword>
<name>A0ABV9K9Z6_9PORP</name>
<reference evidence="10" key="1">
    <citation type="journal article" date="2019" name="Int. J. Syst. Evol. Microbiol.">
        <title>The Global Catalogue of Microorganisms (GCM) 10K type strain sequencing project: providing services to taxonomists for standard genome sequencing and annotation.</title>
        <authorList>
            <consortium name="The Broad Institute Genomics Platform"/>
            <consortium name="The Broad Institute Genome Sequencing Center for Infectious Disease"/>
            <person name="Wu L."/>
            <person name="Ma J."/>
        </authorList>
    </citation>
    <scope>NUCLEOTIDE SEQUENCE [LARGE SCALE GENOMIC DNA]</scope>
    <source>
        <strain evidence="10">CGMCC 4.7357</strain>
    </source>
</reference>
<evidence type="ECO:0000256" key="2">
    <source>
        <dbReference type="ARBA" id="ARBA00022475"/>
    </source>
</evidence>
<gene>
    <name evidence="9" type="ORF">ACFO3G_08760</name>
</gene>
<keyword evidence="6" id="KW-0653">Protein transport</keyword>
<keyword evidence="6" id="KW-0813">Transport</keyword>
<accession>A0ABV9K9Z6</accession>
<evidence type="ECO:0000256" key="5">
    <source>
        <dbReference type="ARBA" id="ARBA00023136"/>
    </source>
</evidence>